<dbReference type="SUPFAM" id="SSF56796">
    <property type="entry name" value="Dehydroquinate synthase-like"/>
    <property type="match status" value="1"/>
</dbReference>
<dbReference type="Pfam" id="PF00465">
    <property type="entry name" value="Fe-ADH"/>
    <property type="match status" value="1"/>
</dbReference>
<evidence type="ECO:0000256" key="2">
    <source>
        <dbReference type="ARBA" id="ARBA00023002"/>
    </source>
</evidence>
<dbReference type="GO" id="GO:0046872">
    <property type="term" value="F:metal ion binding"/>
    <property type="evidence" value="ECO:0007669"/>
    <property type="project" value="InterPro"/>
</dbReference>
<dbReference type="GO" id="GO:0004022">
    <property type="term" value="F:alcohol dehydrogenase (NAD+) activity"/>
    <property type="evidence" value="ECO:0007669"/>
    <property type="project" value="TreeGrafter"/>
</dbReference>
<protein>
    <submittedName>
        <fullName evidence="5">NADPH-dependent butanol dehydrogenase</fullName>
        <ecNumber evidence="5">1.1.1.-</ecNumber>
    </submittedName>
</protein>
<name>A0A212L0L1_9BACT</name>
<dbReference type="PROSITE" id="PS00913">
    <property type="entry name" value="ADH_IRON_1"/>
    <property type="match status" value="1"/>
</dbReference>
<reference evidence="5" key="1">
    <citation type="submission" date="2016-08" db="EMBL/GenBank/DDBJ databases">
        <authorList>
            <person name="Seilhamer J.J."/>
        </authorList>
    </citation>
    <scope>NUCLEOTIDE SEQUENCE</scope>
    <source>
        <strain evidence="5">86-1</strain>
    </source>
</reference>
<feature type="domain" description="Fe-containing alcohol dehydrogenase-like C-terminal" evidence="4">
    <location>
        <begin position="187"/>
        <end position="381"/>
    </location>
</feature>
<proteinExistence type="inferred from homology"/>
<dbReference type="FunFam" id="3.40.50.1970:FF:000003">
    <property type="entry name" value="Alcohol dehydrogenase, iron-containing"/>
    <property type="match status" value="1"/>
</dbReference>
<evidence type="ECO:0000313" key="5">
    <source>
        <dbReference type="EMBL" id="SCM71111.1"/>
    </source>
</evidence>
<evidence type="ECO:0000256" key="1">
    <source>
        <dbReference type="ARBA" id="ARBA00007358"/>
    </source>
</evidence>
<accession>A0A212L0L1</accession>
<dbReference type="Gene3D" id="1.20.1090.10">
    <property type="entry name" value="Dehydroquinate synthase-like - alpha domain"/>
    <property type="match status" value="1"/>
</dbReference>
<dbReference type="EC" id="1.1.1.-" evidence="5"/>
<feature type="domain" description="Alcohol dehydrogenase iron-type/glycerol dehydrogenase GldA" evidence="3">
    <location>
        <begin position="7"/>
        <end position="175"/>
    </location>
</feature>
<dbReference type="PANTHER" id="PTHR11496">
    <property type="entry name" value="ALCOHOL DEHYDROGENASE"/>
    <property type="match status" value="1"/>
</dbReference>
<dbReference type="PANTHER" id="PTHR11496:SF83">
    <property type="entry name" value="HYDROXYACID-OXOACID TRANSHYDROGENASE, MITOCHONDRIAL"/>
    <property type="match status" value="1"/>
</dbReference>
<dbReference type="FunFam" id="1.20.1090.10:FF:000001">
    <property type="entry name" value="Aldehyde-alcohol dehydrogenase"/>
    <property type="match status" value="1"/>
</dbReference>
<dbReference type="InterPro" id="IPR056798">
    <property type="entry name" value="ADH_Fe_C"/>
</dbReference>
<gene>
    <name evidence="5" type="primary">adh</name>
    <name evidence="5" type="ORF">KL86DES1_10871</name>
</gene>
<dbReference type="EMBL" id="FMJC01000001">
    <property type="protein sequence ID" value="SCM71111.1"/>
    <property type="molecule type" value="Genomic_DNA"/>
</dbReference>
<dbReference type="RefSeq" id="WP_179979643.1">
    <property type="nucleotide sequence ID" value="NZ_LT608333.1"/>
</dbReference>
<dbReference type="AlphaFoldDB" id="A0A212L0L1"/>
<dbReference type="CDD" id="cd08179">
    <property type="entry name" value="NADPH_BDH"/>
    <property type="match status" value="1"/>
</dbReference>
<evidence type="ECO:0000259" key="4">
    <source>
        <dbReference type="Pfam" id="PF25137"/>
    </source>
</evidence>
<organism evidence="5">
    <name type="scientific">uncultured Desulfovibrio sp</name>
    <dbReference type="NCBI Taxonomy" id="167968"/>
    <lineage>
        <taxon>Bacteria</taxon>
        <taxon>Pseudomonadati</taxon>
        <taxon>Thermodesulfobacteriota</taxon>
        <taxon>Desulfovibrionia</taxon>
        <taxon>Desulfovibrionales</taxon>
        <taxon>Desulfovibrionaceae</taxon>
        <taxon>Desulfovibrio</taxon>
        <taxon>environmental samples</taxon>
    </lineage>
</organism>
<dbReference type="InterPro" id="IPR001670">
    <property type="entry name" value="ADH_Fe/GldA"/>
</dbReference>
<dbReference type="Pfam" id="PF25137">
    <property type="entry name" value="ADH_Fe_C"/>
    <property type="match status" value="1"/>
</dbReference>
<comment type="similarity">
    <text evidence="1">Belongs to the iron-containing alcohol dehydrogenase family.</text>
</comment>
<dbReference type="InterPro" id="IPR018211">
    <property type="entry name" value="ADH_Fe_CS"/>
</dbReference>
<dbReference type="Gene3D" id="3.40.50.1970">
    <property type="match status" value="1"/>
</dbReference>
<keyword evidence="2 5" id="KW-0560">Oxidoreductase</keyword>
<sequence>MVRFTIPREVYFGENALDRLASVSGTKAMLVVGSERLKKDGTTAKIQSRLKKAGIESDIFAGIEADPSITTVMKGVAAMNSYGPDWIIGIGGGSPIDAAKAMWIFYEHPDFTFEEAAKPFNLPELRRKARFIAIPTTSGTGTEVTSFSVITDYETGMKYPIADYNITPDIAILDTSLVADMPLALIADTGMDALTHAIEAYTSTMANPITDGLAIKAIQMIVRDLPASYEGDVTARNSVHLAQCMAGMAFSNAILGVVHSMAHKTGRVLDIAHGRANAIYLTYATQYNARTAPEKYAEIARYLGLEGKTDAALVTALVDCIKKLRSDLNMPSSLKEHGTDEKFFMSQVKEIAKEAVGDPCTGTNPRPVSEEEMTGLFEAVYYGKDVTF</sequence>
<evidence type="ECO:0000259" key="3">
    <source>
        <dbReference type="Pfam" id="PF00465"/>
    </source>
</evidence>
<dbReference type="InterPro" id="IPR034802">
    <property type="entry name" value="NADPH_BDH"/>
</dbReference>
<dbReference type="InterPro" id="IPR039697">
    <property type="entry name" value="Alcohol_dehydrogenase_Fe"/>
</dbReference>